<evidence type="ECO:0000256" key="1">
    <source>
        <dbReference type="SAM" id="Phobius"/>
    </source>
</evidence>
<reference evidence="2 3" key="1">
    <citation type="submission" date="2015-09" db="EMBL/GenBank/DDBJ databases">
        <authorList>
            <consortium name="Pathogen Informatics"/>
        </authorList>
    </citation>
    <scope>NUCLEOTIDE SEQUENCE [LARGE SCALE GENOMIC DNA]</scope>
    <source>
        <strain evidence="2 3">2789STDY5834866</strain>
    </source>
</reference>
<evidence type="ECO:0000313" key="2">
    <source>
        <dbReference type="EMBL" id="CUN73566.1"/>
    </source>
</evidence>
<dbReference type="Proteomes" id="UP000095362">
    <property type="component" value="Unassembled WGS sequence"/>
</dbReference>
<accession>A0A173ZDJ6</accession>
<keyword evidence="1" id="KW-1133">Transmembrane helix</keyword>
<gene>
    <name evidence="2" type="ORF">ERS852481_00730</name>
</gene>
<dbReference type="EMBL" id="CYZK01000003">
    <property type="protein sequence ID" value="CUN73566.1"/>
    <property type="molecule type" value="Genomic_DNA"/>
</dbReference>
<sequence>MVIKCVEVGMVIILAVVTIIAGMRGNLTRQLPVCKIIVYVGIWVLTVIDLIFNNSESKFGIGMAVIVSAIFEIATNFCELLGKKKKRVIIAEKKYIVTVKEIKEE</sequence>
<feature type="transmembrane region" description="Helical" evidence="1">
    <location>
        <begin position="36"/>
        <end position="53"/>
    </location>
</feature>
<keyword evidence="1" id="KW-0812">Transmembrane</keyword>
<protein>
    <submittedName>
        <fullName evidence="2">Uncharacterized protein</fullName>
    </submittedName>
</protein>
<feature type="transmembrane region" description="Helical" evidence="1">
    <location>
        <begin position="6"/>
        <end position="24"/>
    </location>
</feature>
<name>A0A173ZDJ6_9FIRM</name>
<organism evidence="2 3">
    <name type="scientific">Coprococcus comes</name>
    <dbReference type="NCBI Taxonomy" id="410072"/>
    <lineage>
        <taxon>Bacteria</taxon>
        <taxon>Bacillati</taxon>
        <taxon>Bacillota</taxon>
        <taxon>Clostridia</taxon>
        <taxon>Lachnospirales</taxon>
        <taxon>Lachnospiraceae</taxon>
        <taxon>Coprococcus</taxon>
    </lineage>
</organism>
<evidence type="ECO:0000313" key="3">
    <source>
        <dbReference type="Proteomes" id="UP000095362"/>
    </source>
</evidence>
<proteinExistence type="predicted"/>
<keyword evidence="1" id="KW-0472">Membrane</keyword>
<feature type="transmembrane region" description="Helical" evidence="1">
    <location>
        <begin position="59"/>
        <end position="78"/>
    </location>
</feature>
<dbReference type="AlphaFoldDB" id="A0A173ZDJ6"/>
<dbReference type="RefSeq" id="WP_055260655.1">
    <property type="nucleotide sequence ID" value="NZ_CYZK01000003.1"/>
</dbReference>